<dbReference type="AlphaFoldDB" id="A0AAJ4T9F8"/>
<sequence>MSQYTAFATNCEISRDPEENTRRHQAMIDEVNELVGADGWRGVKVTHFATFSGHTVLQVEPGISPLTLDYLRRMKTAANTNTPEQSAPASNGD</sequence>
<evidence type="ECO:0000313" key="1">
    <source>
        <dbReference type="EMBL" id="QTG12916.1"/>
    </source>
</evidence>
<reference evidence="1" key="1">
    <citation type="submission" date="2020-02" db="EMBL/GenBank/DDBJ databases">
        <title>Unexpected conservation and global transmission of agrobacterial virulence plasmids.</title>
        <authorList>
            <person name="Weisberg A.J."/>
            <person name="Davis E.W. II"/>
            <person name="Tabima J.R."/>
            <person name="Belcher M.S."/>
            <person name="Miller M."/>
            <person name="Kuo C.-H."/>
            <person name="Loper J.E."/>
            <person name="Grunwald N.J."/>
            <person name="Putnam M.L."/>
            <person name="Chang J.H."/>
        </authorList>
    </citation>
    <scope>NUCLEOTIDE SEQUENCE</scope>
    <source>
        <strain evidence="1">Q15/94</strain>
    </source>
</reference>
<accession>A0AAJ4T9F8</accession>
<proteinExistence type="predicted"/>
<organism evidence="1 2">
    <name type="scientific">Agrobacterium tumefaciens</name>
    <dbReference type="NCBI Taxonomy" id="358"/>
    <lineage>
        <taxon>Bacteria</taxon>
        <taxon>Pseudomonadati</taxon>
        <taxon>Pseudomonadota</taxon>
        <taxon>Alphaproteobacteria</taxon>
        <taxon>Hyphomicrobiales</taxon>
        <taxon>Rhizobiaceae</taxon>
        <taxon>Rhizobium/Agrobacterium group</taxon>
        <taxon>Agrobacterium</taxon>
        <taxon>Agrobacterium tumefaciens complex</taxon>
    </lineage>
</organism>
<dbReference type="RefSeq" id="WP_173996817.1">
    <property type="nucleotide sequence ID" value="NZ_CP049216.1"/>
</dbReference>
<dbReference type="EMBL" id="CP049216">
    <property type="protein sequence ID" value="QTG12916.1"/>
    <property type="molecule type" value="Genomic_DNA"/>
</dbReference>
<name>A0AAJ4T9F8_AGRTU</name>
<gene>
    <name evidence="1" type="ORF">G6M86_06525</name>
</gene>
<protein>
    <submittedName>
        <fullName evidence="1">Uncharacterized protein</fullName>
    </submittedName>
</protein>
<evidence type="ECO:0000313" key="2">
    <source>
        <dbReference type="Proteomes" id="UP000663946"/>
    </source>
</evidence>
<dbReference type="Proteomes" id="UP000663946">
    <property type="component" value="Chromosome 1"/>
</dbReference>